<dbReference type="EMBL" id="PQFF01000484">
    <property type="protein sequence ID" value="RHZ47674.1"/>
    <property type="molecule type" value="Genomic_DNA"/>
</dbReference>
<feature type="region of interest" description="Disordered" evidence="1">
    <location>
        <begin position="1"/>
        <end position="83"/>
    </location>
</feature>
<accession>A0A397GCU3</accession>
<reference evidence="2 3" key="1">
    <citation type="submission" date="2018-08" db="EMBL/GenBank/DDBJ databases">
        <title>Genome and evolution of the arbuscular mycorrhizal fungus Diversispora epigaea (formerly Glomus versiforme) and its bacterial endosymbionts.</title>
        <authorList>
            <person name="Sun X."/>
            <person name="Fei Z."/>
            <person name="Harrison M."/>
        </authorList>
    </citation>
    <scope>NUCLEOTIDE SEQUENCE [LARGE SCALE GENOMIC DNA]</scope>
    <source>
        <strain evidence="2 3">IT104</strain>
    </source>
</reference>
<evidence type="ECO:0000313" key="3">
    <source>
        <dbReference type="Proteomes" id="UP000266861"/>
    </source>
</evidence>
<feature type="compositionally biased region" description="Basic and acidic residues" evidence="1">
    <location>
        <begin position="27"/>
        <end position="64"/>
    </location>
</feature>
<name>A0A397GCU3_9GLOM</name>
<comment type="caution">
    <text evidence="2">The sequence shown here is derived from an EMBL/GenBank/DDBJ whole genome shotgun (WGS) entry which is preliminary data.</text>
</comment>
<feature type="compositionally biased region" description="Acidic residues" evidence="1">
    <location>
        <begin position="65"/>
        <end position="76"/>
    </location>
</feature>
<sequence length="110" mass="12395">MNIQFQKDFSYEVKSESSDFSSGCGNKEGREAEAEEGRKAEAGEWHKAEAEEGCKTEAEEGHEAEAEEGYEEEVREYEEVREGNVTENASKKIEINSNVMETNKNTCSMI</sequence>
<dbReference type="Proteomes" id="UP000266861">
    <property type="component" value="Unassembled WGS sequence"/>
</dbReference>
<organism evidence="2 3">
    <name type="scientific">Diversispora epigaea</name>
    <dbReference type="NCBI Taxonomy" id="1348612"/>
    <lineage>
        <taxon>Eukaryota</taxon>
        <taxon>Fungi</taxon>
        <taxon>Fungi incertae sedis</taxon>
        <taxon>Mucoromycota</taxon>
        <taxon>Glomeromycotina</taxon>
        <taxon>Glomeromycetes</taxon>
        <taxon>Diversisporales</taxon>
        <taxon>Diversisporaceae</taxon>
        <taxon>Diversispora</taxon>
    </lineage>
</organism>
<gene>
    <name evidence="2" type="ORF">Glove_574g9</name>
</gene>
<dbReference type="AlphaFoldDB" id="A0A397GCU3"/>
<protein>
    <submittedName>
        <fullName evidence="2">Uncharacterized protein</fullName>
    </submittedName>
</protein>
<keyword evidence="3" id="KW-1185">Reference proteome</keyword>
<proteinExistence type="predicted"/>
<evidence type="ECO:0000256" key="1">
    <source>
        <dbReference type="SAM" id="MobiDB-lite"/>
    </source>
</evidence>
<evidence type="ECO:0000313" key="2">
    <source>
        <dbReference type="EMBL" id="RHZ47674.1"/>
    </source>
</evidence>